<comment type="caution">
    <text evidence="3">The sequence shown here is derived from an EMBL/GenBank/DDBJ whole genome shotgun (WGS) entry which is preliminary data.</text>
</comment>
<evidence type="ECO:0000256" key="1">
    <source>
        <dbReference type="ARBA" id="ARBA00022898"/>
    </source>
</evidence>
<dbReference type="OrthoDB" id="5978656at2759"/>
<dbReference type="Gene3D" id="3.40.640.10">
    <property type="entry name" value="Type I PLP-dependent aspartate aminotransferase-like (Major domain)"/>
    <property type="match status" value="1"/>
</dbReference>
<dbReference type="InterPro" id="IPR015421">
    <property type="entry name" value="PyrdxlP-dep_Trfase_major"/>
</dbReference>
<evidence type="ECO:0000313" key="3">
    <source>
        <dbReference type="EMBL" id="TNV78196.1"/>
    </source>
</evidence>
<sequence length="404" mass="46855">MSSQELPKLSLSKKDWKLRKDITFLNHGSYGACPISILEEQRKWVDLMEEQPVLFFRELNARMRVSREAIGTYLHAKPENICFMTNATYAVNVIAHSLGKYYMEEGDEIVTTDQEYGACKRAWDEHAMARGVKWVEAVMPIPCVSANEMLERLWEKVTRRTKIIFVSHISSPTAIRFPVEEMCKRAREQGIMTFIDGAHAPAQIDLNLETLGADFYTGNFHKWMCTPKGSAFLWVSDKFLKKITPLWVSWGSWIPTLKDSYFLDENEFLGTRDYSPFLTLPFALNWLHSHNWPTVQLRNRTLQLRTTLKLIQTIPGIRSMQKDGKPDGQLFMGVVLLPEGTNTEGMKAWLYDQRQVEVVVHKWLGHPIMRFSVHAHVSEEDCDRLVQTVKEYFTTQHILERPKL</sequence>
<keyword evidence="1" id="KW-0663">Pyridoxal phosphate</keyword>
<evidence type="ECO:0000313" key="4">
    <source>
        <dbReference type="Proteomes" id="UP000785679"/>
    </source>
</evidence>
<dbReference type="PANTHER" id="PTHR43092">
    <property type="entry name" value="L-CYSTEINE DESULFHYDRASE"/>
    <property type="match status" value="1"/>
</dbReference>
<dbReference type="EMBL" id="RRYP01010735">
    <property type="protein sequence ID" value="TNV78196.1"/>
    <property type="molecule type" value="Genomic_DNA"/>
</dbReference>
<evidence type="ECO:0000259" key="2">
    <source>
        <dbReference type="Pfam" id="PF00266"/>
    </source>
</evidence>
<accession>A0A8J8NMV3</accession>
<reference evidence="3" key="1">
    <citation type="submission" date="2019-06" db="EMBL/GenBank/DDBJ databases">
        <authorList>
            <person name="Zheng W."/>
        </authorList>
    </citation>
    <scope>NUCLEOTIDE SEQUENCE</scope>
    <source>
        <strain evidence="3">QDHG01</strain>
    </source>
</reference>
<dbReference type="Pfam" id="PF00266">
    <property type="entry name" value="Aminotran_5"/>
    <property type="match status" value="1"/>
</dbReference>
<gene>
    <name evidence="3" type="ORF">FGO68_gene12964</name>
</gene>
<dbReference type="SUPFAM" id="SSF53383">
    <property type="entry name" value="PLP-dependent transferases"/>
    <property type="match status" value="1"/>
</dbReference>
<dbReference type="InterPro" id="IPR000192">
    <property type="entry name" value="Aminotrans_V_dom"/>
</dbReference>
<name>A0A8J8NMV3_HALGN</name>
<keyword evidence="4" id="KW-1185">Reference proteome</keyword>
<feature type="domain" description="Aminotransferase class V" evidence="2">
    <location>
        <begin position="58"/>
        <end position="384"/>
    </location>
</feature>
<dbReference type="Proteomes" id="UP000785679">
    <property type="component" value="Unassembled WGS sequence"/>
</dbReference>
<protein>
    <recommendedName>
        <fullName evidence="2">Aminotransferase class V domain-containing protein</fullName>
    </recommendedName>
</protein>
<dbReference type="Gene3D" id="3.90.1150.10">
    <property type="entry name" value="Aspartate Aminotransferase, domain 1"/>
    <property type="match status" value="1"/>
</dbReference>
<dbReference type="PANTHER" id="PTHR43092:SF2">
    <property type="entry name" value="HERCYNYLCYSTEINE SULFOXIDE LYASE"/>
    <property type="match status" value="1"/>
</dbReference>
<dbReference type="InterPro" id="IPR015424">
    <property type="entry name" value="PyrdxlP-dep_Trfase"/>
</dbReference>
<dbReference type="InterPro" id="IPR015422">
    <property type="entry name" value="PyrdxlP-dep_Trfase_small"/>
</dbReference>
<proteinExistence type="predicted"/>
<organism evidence="3 4">
    <name type="scientific">Halteria grandinella</name>
    <dbReference type="NCBI Taxonomy" id="5974"/>
    <lineage>
        <taxon>Eukaryota</taxon>
        <taxon>Sar</taxon>
        <taxon>Alveolata</taxon>
        <taxon>Ciliophora</taxon>
        <taxon>Intramacronucleata</taxon>
        <taxon>Spirotrichea</taxon>
        <taxon>Stichotrichia</taxon>
        <taxon>Sporadotrichida</taxon>
        <taxon>Halteriidae</taxon>
        <taxon>Halteria</taxon>
    </lineage>
</organism>
<dbReference type="AlphaFoldDB" id="A0A8J8NMV3"/>